<dbReference type="InterPro" id="IPR015867">
    <property type="entry name" value="N-reg_PII/ATP_PRibTrfase_C"/>
</dbReference>
<feature type="domain" description="DUF2179" evidence="7">
    <location>
        <begin position="225"/>
        <end position="278"/>
    </location>
</feature>
<evidence type="ECO:0000313" key="9">
    <source>
        <dbReference type="Proteomes" id="UP001207408"/>
    </source>
</evidence>
<dbReference type="Pfam" id="PF02588">
    <property type="entry name" value="YitT_membrane"/>
    <property type="match status" value="1"/>
</dbReference>
<dbReference type="EMBL" id="JAPDPI010000001">
    <property type="protein sequence ID" value="MCW3803985.1"/>
    <property type="molecule type" value="Genomic_DNA"/>
</dbReference>
<dbReference type="InterPro" id="IPR051461">
    <property type="entry name" value="UPF0750_membrane"/>
</dbReference>
<feature type="transmembrane region" description="Helical" evidence="6">
    <location>
        <begin position="177"/>
        <end position="195"/>
    </location>
</feature>
<accession>A0AAE3MA87</accession>
<evidence type="ECO:0000256" key="4">
    <source>
        <dbReference type="ARBA" id="ARBA00022989"/>
    </source>
</evidence>
<gene>
    <name evidence="8" type="ORF">OM074_00020</name>
</gene>
<dbReference type="RefSeq" id="WP_301197211.1">
    <property type="nucleotide sequence ID" value="NZ_JAPDPI010000001.1"/>
</dbReference>
<evidence type="ECO:0000259" key="7">
    <source>
        <dbReference type="Pfam" id="PF10035"/>
    </source>
</evidence>
<dbReference type="CDD" id="cd16380">
    <property type="entry name" value="YitT_C"/>
    <property type="match status" value="1"/>
</dbReference>
<keyword evidence="3 6" id="KW-0812">Transmembrane</keyword>
<dbReference type="InterPro" id="IPR003740">
    <property type="entry name" value="YitT"/>
</dbReference>
<evidence type="ECO:0000256" key="3">
    <source>
        <dbReference type="ARBA" id="ARBA00022692"/>
    </source>
</evidence>
<dbReference type="Proteomes" id="UP001207408">
    <property type="component" value="Unassembled WGS sequence"/>
</dbReference>
<protein>
    <submittedName>
        <fullName evidence="8">YitT family protein</fullName>
    </submittedName>
</protein>
<feature type="transmembrane region" description="Helical" evidence="6">
    <location>
        <begin position="79"/>
        <end position="97"/>
    </location>
</feature>
<dbReference type="PIRSF" id="PIRSF006483">
    <property type="entry name" value="Membrane_protein_YitT"/>
    <property type="match status" value="1"/>
</dbReference>
<evidence type="ECO:0000256" key="6">
    <source>
        <dbReference type="SAM" id="Phobius"/>
    </source>
</evidence>
<feature type="transmembrane region" description="Helical" evidence="6">
    <location>
        <begin position="12"/>
        <end position="36"/>
    </location>
</feature>
<evidence type="ECO:0000256" key="1">
    <source>
        <dbReference type="ARBA" id="ARBA00004651"/>
    </source>
</evidence>
<keyword evidence="4 6" id="KW-1133">Transmembrane helix</keyword>
<dbReference type="InterPro" id="IPR019264">
    <property type="entry name" value="DUF2179"/>
</dbReference>
<dbReference type="PANTHER" id="PTHR33545:SF5">
    <property type="entry name" value="UPF0750 MEMBRANE PROTEIN YITT"/>
    <property type="match status" value="1"/>
</dbReference>
<proteinExistence type="predicted"/>
<sequence length="286" mass="30958">MTFSKILQETKSYATITIAVCLSSLGWAGFLIPSGIIGGGITGLSSTFYFLFGWDVGFTSLAINIGLILLAIKILGLSYGIKTVYCTVIFSLLLSYLTKHFTSPIVSDIFIATLLGAALGGTGTGLLFINGGSTGGTEIIAMIINKFKNVSLGRLLLTFDIVIISTSYIVFHDIEKIVYGLITMAIFSYCIDMVISGNKQTVQLFIISDKYEELVDRILTDGDKGVTIIDGIGGYTREHKKILMVISRKRTSSILFKIIKDIDPKAFITMGTVSGVYGQGFDKIKA</sequence>
<comment type="caution">
    <text evidence="8">The sequence shown here is derived from an EMBL/GenBank/DDBJ whole genome shotgun (WGS) entry which is preliminary data.</text>
</comment>
<organism evidence="8 9">
    <name type="scientific">Plebeiibacterium marinum</name>
    <dbReference type="NCBI Taxonomy" id="2992111"/>
    <lineage>
        <taxon>Bacteria</taxon>
        <taxon>Pseudomonadati</taxon>
        <taxon>Bacteroidota</taxon>
        <taxon>Bacteroidia</taxon>
        <taxon>Marinilabiliales</taxon>
        <taxon>Marinilabiliaceae</taxon>
        <taxon>Plebeiibacterium</taxon>
    </lineage>
</organism>
<evidence type="ECO:0000256" key="5">
    <source>
        <dbReference type="ARBA" id="ARBA00023136"/>
    </source>
</evidence>
<dbReference type="GO" id="GO:0005886">
    <property type="term" value="C:plasma membrane"/>
    <property type="evidence" value="ECO:0007669"/>
    <property type="project" value="UniProtKB-SubCell"/>
</dbReference>
<feature type="transmembrane region" description="Helical" evidence="6">
    <location>
        <begin position="48"/>
        <end position="72"/>
    </location>
</feature>
<feature type="transmembrane region" description="Helical" evidence="6">
    <location>
        <begin position="109"/>
        <end position="131"/>
    </location>
</feature>
<keyword evidence="5 6" id="KW-0472">Membrane</keyword>
<dbReference type="PANTHER" id="PTHR33545">
    <property type="entry name" value="UPF0750 MEMBRANE PROTEIN YITT-RELATED"/>
    <property type="match status" value="1"/>
</dbReference>
<keyword evidence="9" id="KW-1185">Reference proteome</keyword>
<evidence type="ECO:0000313" key="8">
    <source>
        <dbReference type="EMBL" id="MCW3803985.1"/>
    </source>
</evidence>
<evidence type="ECO:0000256" key="2">
    <source>
        <dbReference type="ARBA" id="ARBA00022475"/>
    </source>
</evidence>
<feature type="transmembrane region" description="Helical" evidence="6">
    <location>
        <begin position="152"/>
        <end position="171"/>
    </location>
</feature>
<comment type="subcellular location">
    <subcellularLocation>
        <location evidence="1">Cell membrane</location>
        <topology evidence="1">Multi-pass membrane protein</topology>
    </subcellularLocation>
</comment>
<dbReference type="Pfam" id="PF10035">
    <property type="entry name" value="DUF2179"/>
    <property type="match status" value="1"/>
</dbReference>
<name>A0AAE3MA87_9BACT</name>
<reference evidence="8" key="1">
    <citation type="submission" date="2022-10" db="EMBL/GenBank/DDBJ databases">
        <authorList>
            <person name="Yu W.X."/>
        </authorList>
    </citation>
    <scope>NUCLEOTIDE SEQUENCE</scope>
    <source>
        <strain evidence="8">D04</strain>
    </source>
</reference>
<dbReference type="AlphaFoldDB" id="A0AAE3MA87"/>
<dbReference type="Gene3D" id="3.30.70.120">
    <property type="match status" value="1"/>
</dbReference>
<keyword evidence="2" id="KW-1003">Cell membrane</keyword>